<name>A0A6N9YGM3_9ACTN</name>
<dbReference type="RefSeq" id="WP_163814892.1">
    <property type="nucleotide sequence ID" value="NZ_JAAGOB010000001.1"/>
</dbReference>
<gene>
    <name evidence="1" type="ORF">G1H11_01945</name>
</gene>
<sequence>MVAANSANVLGHPWVRIRGNDSLEWLAGRMVVLGCDFEVHAPAELVAAMRTLADRAARAAARAQVDGSL</sequence>
<dbReference type="Proteomes" id="UP000469185">
    <property type="component" value="Unassembled WGS sequence"/>
</dbReference>
<accession>A0A6N9YGM3</accession>
<evidence type="ECO:0000313" key="1">
    <source>
        <dbReference type="EMBL" id="NED94065.1"/>
    </source>
</evidence>
<organism evidence="1 2">
    <name type="scientific">Phytoactinopolyspora alkaliphila</name>
    <dbReference type="NCBI Taxonomy" id="1783498"/>
    <lineage>
        <taxon>Bacteria</taxon>
        <taxon>Bacillati</taxon>
        <taxon>Actinomycetota</taxon>
        <taxon>Actinomycetes</taxon>
        <taxon>Jiangellales</taxon>
        <taxon>Jiangellaceae</taxon>
        <taxon>Phytoactinopolyspora</taxon>
    </lineage>
</organism>
<dbReference type="AlphaFoldDB" id="A0A6N9YGM3"/>
<comment type="caution">
    <text evidence="1">The sequence shown here is derived from an EMBL/GenBank/DDBJ whole genome shotgun (WGS) entry which is preliminary data.</text>
</comment>
<evidence type="ECO:0000313" key="2">
    <source>
        <dbReference type="Proteomes" id="UP000469185"/>
    </source>
</evidence>
<proteinExistence type="predicted"/>
<keyword evidence="2" id="KW-1185">Reference proteome</keyword>
<dbReference type="EMBL" id="JAAGOB010000001">
    <property type="protein sequence ID" value="NED94065.1"/>
    <property type="molecule type" value="Genomic_DNA"/>
</dbReference>
<reference evidence="1 2" key="1">
    <citation type="submission" date="2020-02" db="EMBL/GenBank/DDBJ databases">
        <authorList>
            <person name="Li X.-J."/>
            <person name="Feng X.-M."/>
        </authorList>
    </citation>
    <scope>NUCLEOTIDE SEQUENCE [LARGE SCALE GENOMIC DNA]</scope>
    <source>
        <strain evidence="1 2">CGMCC 4.7225</strain>
    </source>
</reference>
<protein>
    <submittedName>
        <fullName evidence="1">WYL domain-containing protein</fullName>
    </submittedName>
</protein>